<dbReference type="eggNOG" id="ENOG5033A46">
    <property type="taxonomic scope" value="Bacteria"/>
</dbReference>
<reference evidence="2 3" key="1">
    <citation type="journal article" date="2011" name="Stand. Genomic Sci.">
        <title>Complete genome sequence of Thermomonospora curvata type strain (B9).</title>
        <authorList>
            <person name="Chertkov O."/>
            <person name="Sikorski J."/>
            <person name="Nolan M."/>
            <person name="Lapidus A."/>
            <person name="Lucas S."/>
            <person name="Del Rio T.G."/>
            <person name="Tice H."/>
            <person name="Cheng J.F."/>
            <person name="Goodwin L."/>
            <person name="Pitluck S."/>
            <person name="Liolios K."/>
            <person name="Ivanova N."/>
            <person name="Mavromatis K."/>
            <person name="Mikhailova N."/>
            <person name="Ovchinnikova G."/>
            <person name="Pati A."/>
            <person name="Chen A."/>
            <person name="Palaniappan K."/>
            <person name="Djao O.D."/>
            <person name="Land M."/>
            <person name="Hauser L."/>
            <person name="Chang Y.J."/>
            <person name="Jeffries C.D."/>
            <person name="Brettin T."/>
            <person name="Han C."/>
            <person name="Detter J.C."/>
            <person name="Rohde M."/>
            <person name="Goker M."/>
            <person name="Woyke T."/>
            <person name="Bristow J."/>
            <person name="Eisen J.A."/>
            <person name="Markowitz V."/>
            <person name="Hugenholtz P."/>
            <person name="Klenk H.P."/>
            <person name="Kyrpides N.C."/>
        </authorList>
    </citation>
    <scope>NUCLEOTIDE SEQUENCE [LARGE SCALE GENOMIC DNA]</scope>
    <source>
        <strain evidence="3">ATCC 19995 / DSM 43183 / JCM 3096 / KCTC 9072 / NBRC 15933 / NCIMB 10081 / Henssen B9</strain>
    </source>
</reference>
<evidence type="ECO:0000256" key="1">
    <source>
        <dbReference type="SAM" id="Phobius"/>
    </source>
</evidence>
<feature type="transmembrane region" description="Helical" evidence="1">
    <location>
        <begin position="63"/>
        <end position="87"/>
    </location>
</feature>
<dbReference type="HOGENOM" id="CLU_1991612_0_0_11"/>
<dbReference type="EMBL" id="CP001738">
    <property type="protein sequence ID" value="ACY95905.1"/>
    <property type="molecule type" value="Genomic_DNA"/>
</dbReference>
<evidence type="ECO:0000313" key="3">
    <source>
        <dbReference type="Proteomes" id="UP000001918"/>
    </source>
</evidence>
<evidence type="ECO:0000313" key="2">
    <source>
        <dbReference type="EMBL" id="ACY95905.1"/>
    </source>
</evidence>
<dbReference type="KEGG" id="tcu:Tcur_0301"/>
<feature type="transmembrane region" description="Helical" evidence="1">
    <location>
        <begin position="25"/>
        <end position="51"/>
    </location>
</feature>
<keyword evidence="1" id="KW-0812">Transmembrane</keyword>
<proteinExistence type="predicted"/>
<sequence length="125" mass="13192">MTVPGYQRSQAPARQSRDGMAMTSLVLGLVGLPALLLCGSGLVMAMAGLVLGIVAAHRGGTRGLAVAGIAVCLVTLLVGALGLYWMLTKAARCADVDRYPTELDRQRCIEQEFPFARSQSSLEGR</sequence>
<protein>
    <recommendedName>
        <fullName evidence="4">DUF4190 domain-containing protein</fullName>
    </recommendedName>
</protein>
<dbReference type="STRING" id="471852.Tcur_0301"/>
<name>D1A1I3_THECD</name>
<keyword evidence="1" id="KW-0472">Membrane</keyword>
<evidence type="ECO:0008006" key="4">
    <source>
        <dbReference type="Google" id="ProtNLM"/>
    </source>
</evidence>
<dbReference type="Proteomes" id="UP000001918">
    <property type="component" value="Chromosome"/>
</dbReference>
<dbReference type="OrthoDB" id="3482579at2"/>
<gene>
    <name evidence="2" type="ordered locus">Tcur_0301</name>
</gene>
<dbReference type="AlphaFoldDB" id="D1A1I3"/>
<keyword evidence="1" id="KW-1133">Transmembrane helix</keyword>
<accession>D1A1I3</accession>
<dbReference type="RefSeq" id="WP_012850689.1">
    <property type="nucleotide sequence ID" value="NC_013510.1"/>
</dbReference>
<organism evidence="2 3">
    <name type="scientific">Thermomonospora curvata (strain ATCC 19995 / DSM 43183 / JCM 3096 / KCTC 9072 / NBRC 15933 / NCIMB 10081 / Henssen B9)</name>
    <dbReference type="NCBI Taxonomy" id="471852"/>
    <lineage>
        <taxon>Bacteria</taxon>
        <taxon>Bacillati</taxon>
        <taxon>Actinomycetota</taxon>
        <taxon>Actinomycetes</taxon>
        <taxon>Streptosporangiales</taxon>
        <taxon>Thermomonosporaceae</taxon>
        <taxon>Thermomonospora</taxon>
    </lineage>
</organism>
<keyword evidence="3" id="KW-1185">Reference proteome</keyword>